<dbReference type="RefSeq" id="WP_380016001.1">
    <property type="nucleotide sequence ID" value="NZ_JBHLYR010000063.1"/>
</dbReference>
<keyword evidence="2" id="KW-0808">Transferase</keyword>
<dbReference type="SUPFAM" id="SSF53756">
    <property type="entry name" value="UDP-Glycosyltransferase/glycogen phosphorylase"/>
    <property type="match status" value="1"/>
</dbReference>
<comment type="caution">
    <text evidence="2">The sequence shown here is derived from an EMBL/GenBank/DDBJ whole genome shotgun (WGS) entry which is preliminary data.</text>
</comment>
<evidence type="ECO:0000256" key="1">
    <source>
        <dbReference type="SAM" id="MobiDB-lite"/>
    </source>
</evidence>
<proteinExistence type="predicted"/>
<protein>
    <submittedName>
        <fullName evidence="2">Glycosyltransferase</fullName>
        <ecNumber evidence="2">2.4.-.-</ecNumber>
    </submittedName>
</protein>
<dbReference type="GO" id="GO:0016757">
    <property type="term" value="F:glycosyltransferase activity"/>
    <property type="evidence" value="ECO:0007669"/>
    <property type="project" value="UniProtKB-KW"/>
</dbReference>
<evidence type="ECO:0000313" key="2">
    <source>
        <dbReference type="EMBL" id="MFB9994640.1"/>
    </source>
</evidence>
<dbReference type="EC" id="2.4.-.-" evidence="2"/>
<dbReference type="Gene3D" id="3.40.50.2000">
    <property type="entry name" value="Glycogen Phosphorylase B"/>
    <property type="match status" value="1"/>
</dbReference>
<organism evidence="2 3">
    <name type="scientific">Deinococcus oregonensis</name>
    <dbReference type="NCBI Taxonomy" id="1805970"/>
    <lineage>
        <taxon>Bacteria</taxon>
        <taxon>Thermotogati</taxon>
        <taxon>Deinococcota</taxon>
        <taxon>Deinococci</taxon>
        <taxon>Deinococcales</taxon>
        <taxon>Deinococcaceae</taxon>
        <taxon>Deinococcus</taxon>
    </lineage>
</organism>
<evidence type="ECO:0000313" key="3">
    <source>
        <dbReference type="Proteomes" id="UP001589733"/>
    </source>
</evidence>
<dbReference type="PANTHER" id="PTHR12526">
    <property type="entry name" value="GLYCOSYLTRANSFERASE"/>
    <property type="match status" value="1"/>
</dbReference>
<dbReference type="Pfam" id="PF13692">
    <property type="entry name" value="Glyco_trans_1_4"/>
    <property type="match status" value="1"/>
</dbReference>
<accession>A0ABV6B6T8</accession>
<keyword evidence="2" id="KW-0328">Glycosyltransferase</keyword>
<gene>
    <name evidence="2" type="ORF">ACFFLM_22015</name>
</gene>
<keyword evidence="3" id="KW-1185">Reference proteome</keyword>
<dbReference type="Proteomes" id="UP001589733">
    <property type="component" value="Unassembled WGS sequence"/>
</dbReference>
<feature type="region of interest" description="Disordered" evidence="1">
    <location>
        <begin position="309"/>
        <end position="328"/>
    </location>
</feature>
<sequence length="357" mass="40013">MTRAAQTRSVYYVEEPIFVDQGDSMVLRRDQSGVTICTPHVTQGLSADDSQQRTAKLLQELICNEGLTDYVLWVYTPMELPITAGLNPSLTVYDCMDELANFRFSPPELLTREAELFRRADLVFTGGHRLWEAKRRKHARVFPFPSSVDVPHFTQARSVENEPADQAGLPGPRLGFYGVLDERFDAALMSELAERRPDWTFVLLGPVVKVSLEELPQASNVHYLGQKCYGDLPTYLSGWDVALLPFARNDATEFISPTKTPEYLAAGVPVVSTAIHDVVRPYGEAGLLEIAHDAQGFERAIQKLLDERGTPQAAERQSRADDHLSQLSWDRTWQDMEDRMAEAAAERTTLVVEAADD</sequence>
<name>A0ABV6B6T8_9DEIO</name>
<dbReference type="PANTHER" id="PTHR12526:SF630">
    <property type="entry name" value="GLYCOSYLTRANSFERASE"/>
    <property type="match status" value="1"/>
</dbReference>
<dbReference type="EMBL" id="JBHLYR010000063">
    <property type="protein sequence ID" value="MFB9994640.1"/>
    <property type="molecule type" value="Genomic_DNA"/>
</dbReference>
<reference evidence="2 3" key="1">
    <citation type="submission" date="2024-09" db="EMBL/GenBank/DDBJ databases">
        <authorList>
            <person name="Sun Q."/>
            <person name="Mori K."/>
        </authorList>
    </citation>
    <scope>NUCLEOTIDE SEQUENCE [LARGE SCALE GENOMIC DNA]</scope>
    <source>
        <strain evidence="2 3">JCM 13503</strain>
    </source>
</reference>